<evidence type="ECO:0000256" key="3">
    <source>
        <dbReference type="PIRSR" id="PIRSR600223-1"/>
    </source>
</evidence>
<keyword evidence="4" id="KW-0378">Hydrolase</keyword>
<dbReference type="CDD" id="cd06530">
    <property type="entry name" value="S26_SPase_I"/>
    <property type="match status" value="1"/>
</dbReference>
<dbReference type="InterPro" id="IPR036286">
    <property type="entry name" value="LexA/Signal_pep-like_sf"/>
</dbReference>
<dbReference type="PANTHER" id="PTHR43390">
    <property type="entry name" value="SIGNAL PEPTIDASE I"/>
    <property type="match status" value="1"/>
</dbReference>
<keyword evidence="4" id="KW-0645">Protease</keyword>
<keyword evidence="7" id="KW-1185">Reference proteome</keyword>
<evidence type="ECO:0000256" key="4">
    <source>
        <dbReference type="RuleBase" id="RU362042"/>
    </source>
</evidence>
<dbReference type="SUPFAM" id="SSF51306">
    <property type="entry name" value="LexA/Signal peptidase"/>
    <property type="match status" value="1"/>
</dbReference>
<dbReference type="PANTHER" id="PTHR43390:SF1">
    <property type="entry name" value="CHLOROPLAST PROCESSING PEPTIDASE"/>
    <property type="match status" value="1"/>
</dbReference>
<dbReference type="InterPro" id="IPR019533">
    <property type="entry name" value="Peptidase_S26"/>
</dbReference>
<comment type="subcellular location">
    <subcellularLocation>
        <location evidence="1">Cell membrane</location>
        <topology evidence="1">Single-pass type II membrane protein</topology>
    </subcellularLocation>
    <subcellularLocation>
        <location evidence="4">Membrane</location>
        <topology evidence="4">Single-pass type II membrane protein</topology>
    </subcellularLocation>
</comment>
<name>A0A1U7LY78_9FIRM</name>
<dbReference type="GO" id="GO:0005886">
    <property type="term" value="C:plasma membrane"/>
    <property type="evidence" value="ECO:0007669"/>
    <property type="project" value="UniProtKB-SubCell"/>
</dbReference>
<feature type="active site" evidence="3">
    <location>
        <position position="35"/>
    </location>
</feature>
<comment type="caution">
    <text evidence="6">The sequence shown here is derived from an EMBL/GenBank/DDBJ whole genome shotgun (WGS) entry which is preliminary data.</text>
</comment>
<comment type="catalytic activity">
    <reaction evidence="4">
        <text>Cleavage of hydrophobic, N-terminal signal or leader sequences from secreted and periplasmic proteins.</text>
        <dbReference type="EC" id="3.4.21.89"/>
    </reaction>
</comment>
<gene>
    <name evidence="6" type="ORF">BIV18_01480</name>
</gene>
<evidence type="ECO:0000256" key="2">
    <source>
        <dbReference type="ARBA" id="ARBA00009370"/>
    </source>
</evidence>
<dbReference type="GO" id="GO:0006465">
    <property type="term" value="P:signal peptide processing"/>
    <property type="evidence" value="ECO:0007669"/>
    <property type="project" value="InterPro"/>
</dbReference>
<evidence type="ECO:0000256" key="1">
    <source>
        <dbReference type="ARBA" id="ARBA00004401"/>
    </source>
</evidence>
<dbReference type="STRING" id="1465756.BIV18_01480"/>
<accession>A0A1U7LY78</accession>
<comment type="similarity">
    <text evidence="2 4">Belongs to the peptidase S26 family.</text>
</comment>
<dbReference type="AlphaFoldDB" id="A0A1U7LY78"/>
<dbReference type="PRINTS" id="PR00727">
    <property type="entry name" value="LEADERPTASE"/>
</dbReference>
<dbReference type="Gene3D" id="2.10.109.10">
    <property type="entry name" value="Umud Fragment, subunit A"/>
    <property type="match status" value="1"/>
</dbReference>
<reference evidence="6 7" key="1">
    <citation type="journal article" date="2016" name="Appl. Environ. Microbiol.">
        <title>Function and Phylogeny of Bacterial Butyryl Coenzyme A:Acetate Transferases and Their Diversity in the Proximal Colon of Swine.</title>
        <authorList>
            <person name="Trachsel J."/>
            <person name="Bayles D.O."/>
            <person name="Looft T."/>
            <person name="Levine U.Y."/>
            <person name="Allen H.K."/>
        </authorList>
    </citation>
    <scope>NUCLEOTIDE SEQUENCE [LARGE SCALE GENOMIC DNA]</scope>
    <source>
        <strain evidence="6 7">35-6-1</strain>
    </source>
</reference>
<evidence type="ECO:0000313" key="7">
    <source>
        <dbReference type="Proteomes" id="UP000187166"/>
    </source>
</evidence>
<evidence type="ECO:0000259" key="5">
    <source>
        <dbReference type="Pfam" id="PF10502"/>
    </source>
</evidence>
<feature type="active site" evidence="3">
    <location>
        <position position="77"/>
    </location>
</feature>
<dbReference type="GO" id="GO:0004252">
    <property type="term" value="F:serine-type endopeptidase activity"/>
    <property type="evidence" value="ECO:0007669"/>
    <property type="project" value="InterPro"/>
</dbReference>
<proteinExistence type="inferred from homology"/>
<dbReference type="EC" id="3.4.21.89" evidence="4"/>
<dbReference type="InterPro" id="IPR000223">
    <property type="entry name" value="Pept_S26A_signal_pept_1"/>
</dbReference>
<protein>
    <recommendedName>
        <fullName evidence="4">Signal peptidase I</fullName>
        <ecNumber evidence="4">3.4.21.89</ecNumber>
    </recommendedName>
</protein>
<sequence length="172" mass="20123">MKKYYHDFKVILFAFLLALFLRFFVFNVVIVNQTSMYPTLHPKDVILSSSFYKFKKEYKRGDIIVFKSKDENKLLVKRIIGLPKDKIEIIDGSVYVNGNRLNEYYLVDGSYTYSDKEIFSLSEDELFVIGDNRTLNGSYDSRNFGPIKTDTVVSKPFFRIFPLNSKKFINGD</sequence>
<dbReference type="Proteomes" id="UP000187166">
    <property type="component" value="Unassembled WGS sequence"/>
</dbReference>
<organism evidence="6 7">
    <name type="scientific">Peptoniphilus porci</name>
    <dbReference type="NCBI Taxonomy" id="2652280"/>
    <lineage>
        <taxon>Bacteria</taxon>
        <taxon>Bacillati</taxon>
        <taxon>Bacillota</taxon>
        <taxon>Tissierellia</taxon>
        <taxon>Tissierellales</taxon>
        <taxon>Peptoniphilaceae</taxon>
        <taxon>Peptoniphilus</taxon>
    </lineage>
</organism>
<evidence type="ECO:0000313" key="6">
    <source>
        <dbReference type="EMBL" id="OLR64308.1"/>
    </source>
</evidence>
<dbReference type="Pfam" id="PF10502">
    <property type="entry name" value="Peptidase_S26"/>
    <property type="match status" value="1"/>
</dbReference>
<feature type="domain" description="Peptidase S26" evidence="5">
    <location>
        <begin position="8"/>
        <end position="160"/>
    </location>
</feature>
<dbReference type="GO" id="GO:0009003">
    <property type="term" value="F:signal peptidase activity"/>
    <property type="evidence" value="ECO:0007669"/>
    <property type="project" value="UniProtKB-EC"/>
</dbReference>
<dbReference type="NCBIfam" id="TIGR02227">
    <property type="entry name" value="sigpep_I_bact"/>
    <property type="match status" value="1"/>
</dbReference>
<dbReference type="EMBL" id="MJIH01000001">
    <property type="protein sequence ID" value="OLR64308.1"/>
    <property type="molecule type" value="Genomic_DNA"/>
</dbReference>